<dbReference type="PANTHER" id="PTHR34071">
    <property type="entry name" value="5-NITROIMIDAZOLE ANTIBIOTICS RESISTANCE PROTEIN, NIMA-FAMILY-RELATED PROTEIN-RELATED"/>
    <property type="match status" value="1"/>
</dbReference>
<dbReference type="Gene3D" id="2.30.110.10">
    <property type="entry name" value="Electron Transport, Fmn-binding Protein, Chain A"/>
    <property type="match status" value="1"/>
</dbReference>
<proteinExistence type="predicted"/>
<accession>A0A926DG02</accession>
<reference evidence="1" key="1">
    <citation type="submission" date="2020-08" db="EMBL/GenBank/DDBJ databases">
        <title>Genome public.</title>
        <authorList>
            <person name="Liu C."/>
            <person name="Sun Q."/>
        </authorList>
    </citation>
    <scope>NUCLEOTIDE SEQUENCE</scope>
    <source>
        <strain evidence="1">NSJ-63</strain>
    </source>
</reference>
<evidence type="ECO:0000313" key="2">
    <source>
        <dbReference type="Proteomes" id="UP000617951"/>
    </source>
</evidence>
<dbReference type="Proteomes" id="UP000617951">
    <property type="component" value="Unassembled WGS sequence"/>
</dbReference>
<dbReference type="PANTHER" id="PTHR34071:SF2">
    <property type="entry name" value="FLAVIN-NUCLEOTIDE-BINDING PROTEIN"/>
    <property type="match status" value="1"/>
</dbReference>
<protein>
    <submittedName>
        <fullName evidence="1">Pyridoxamine 5'-phosphate oxidase family protein</fullName>
    </submittedName>
</protein>
<dbReference type="AlphaFoldDB" id="A0A926DG02"/>
<dbReference type="EMBL" id="JACRSS010000001">
    <property type="protein sequence ID" value="MBC8537466.1"/>
    <property type="molecule type" value="Genomic_DNA"/>
</dbReference>
<sequence>MFRKIRRSRQSLSAEQIDIVLTRNSNGVLAVHGDNGYPYSIPLNYVYSSGKIYFHCAKSGHKLDAIRRDPRVCFTVVDEDTIVPEEYTSYFRSVILFGRAAAVEGEERTSAFLALAAKYSGSLPETSRREEVARCRQALIIGISIDHMTGKEAIEYARQQEK</sequence>
<name>A0A926DG02_9FIRM</name>
<dbReference type="InterPro" id="IPR012349">
    <property type="entry name" value="Split_barrel_FMN-bd"/>
</dbReference>
<comment type="caution">
    <text evidence="1">The sequence shown here is derived from an EMBL/GenBank/DDBJ whole genome shotgun (WGS) entry which is preliminary data.</text>
</comment>
<gene>
    <name evidence="1" type="ORF">H8693_00775</name>
</gene>
<keyword evidence="2" id="KW-1185">Reference proteome</keyword>
<evidence type="ECO:0000313" key="1">
    <source>
        <dbReference type="EMBL" id="MBC8537466.1"/>
    </source>
</evidence>
<dbReference type="RefSeq" id="WP_178620730.1">
    <property type="nucleotide sequence ID" value="NZ_JACRSS010000001.1"/>
</dbReference>
<organism evidence="1 2">
    <name type="scientific">Guopingia tenuis</name>
    <dbReference type="NCBI Taxonomy" id="2763656"/>
    <lineage>
        <taxon>Bacteria</taxon>
        <taxon>Bacillati</taxon>
        <taxon>Bacillota</taxon>
        <taxon>Clostridia</taxon>
        <taxon>Christensenellales</taxon>
        <taxon>Christensenellaceae</taxon>
        <taxon>Guopingia</taxon>
    </lineage>
</organism>
<dbReference type="SUPFAM" id="SSF50475">
    <property type="entry name" value="FMN-binding split barrel"/>
    <property type="match status" value="1"/>
</dbReference>
<dbReference type="InterPro" id="IPR024747">
    <property type="entry name" value="Pyridox_Oxase-rel"/>
</dbReference>
<dbReference type="Pfam" id="PF12900">
    <property type="entry name" value="Pyridox_ox_2"/>
    <property type="match status" value="1"/>
</dbReference>